<evidence type="ECO:0000313" key="3">
    <source>
        <dbReference type="Proteomes" id="UP001323798"/>
    </source>
</evidence>
<keyword evidence="3" id="KW-1185">Reference proteome</keyword>
<accession>A0ABZ0SPI6</accession>
<dbReference type="Proteomes" id="UP001323798">
    <property type="component" value="Chromosome"/>
</dbReference>
<feature type="region of interest" description="Disordered" evidence="1">
    <location>
        <begin position="336"/>
        <end position="373"/>
    </location>
</feature>
<proteinExistence type="predicted"/>
<gene>
    <name evidence="2" type="ORF">SM116_00140</name>
</gene>
<name>A0ABZ0SPI6_9MICO</name>
<feature type="compositionally biased region" description="Basic and acidic residues" evidence="1">
    <location>
        <begin position="12"/>
        <end position="21"/>
    </location>
</feature>
<organism evidence="2 3">
    <name type="scientific">Microbacterium rhizosphaerae</name>
    <dbReference type="NCBI Taxonomy" id="1678237"/>
    <lineage>
        <taxon>Bacteria</taxon>
        <taxon>Bacillati</taxon>
        <taxon>Actinomycetota</taxon>
        <taxon>Actinomycetes</taxon>
        <taxon>Micrococcales</taxon>
        <taxon>Microbacteriaceae</taxon>
        <taxon>Microbacterium</taxon>
    </lineage>
</organism>
<dbReference type="EMBL" id="CP139368">
    <property type="protein sequence ID" value="WPR89733.1"/>
    <property type="molecule type" value="Genomic_DNA"/>
</dbReference>
<evidence type="ECO:0000256" key="1">
    <source>
        <dbReference type="SAM" id="MobiDB-lite"/>
    </source>
</evidence>
<dbReference type="RefSeq" id="WP_320942447.1">
    <property type="nucleotide sequence ID" value="NZ_BAABEU010000003.1"/>
</dbReference>
<evidence type="ECO:0000313" key="2">
    <source>
        <dbReference type="EMBL" id="WPR89733.1"/>
    </source>
</evidence>
<protein>
    <submittedName>
        <fullName evidence="2">Uncharacterized protein</fullName>
    </submittedName>
</protein>
<sequence length="373" mass="43844">MTTHSQDGPSARADRQREADAFFHRELDPPAVVRVKAERAMHDAEADAFFAASWSTERLSRLLDEYGTPQVLLDAFSRDCERARIAHADATRGDVLAELAEGRRAARVRREALAERRRAETERVRAWAAANPERVRANRRRWADNNRERRKQINREYYQRNRDAILAKQRERNHVDPARRAEYNRRYAQAHPERKTAFNKAWRSDPENNKRHQEATKRWNDRERRRRELGMPARRIHKDPPETIRASQRDADAFFQRSWPAAEIRRIRREHGEPTPPDLLAAWKADCASARLRFRLADDPEFRERVEARQATRAHERLERERVEQEAARMDSIARAINDRLRGRPRRRSNAATVDRWTPTQPPLDPEPGGIGL</sequence>
<feature type="region of interest" description="Disordered" evidence="1">
    <location>
        <begin position="1"/>
        <end position="21"/>
    </location>
</feature>
<reference evidence="2 3" key="1">
    <citation type="submission" date="2023-11" db="EMBL/GenBank/DDBJ databases">
        <title>Genome sequence of Microbacterium rhizosphaerae KACC 19337.</title>
        <authorList>
            <person name="Choi H."/>
            <person name="Kim S."/>
            <person name="Kim Y."/>
            <person name="Kwon S.-W."/>
            <person name="Heo J."/>
        </authorList>
    </citation>
    <scope>NUCLEOTIDE SEQUENCE [LARGE SCALE GENOMIC DNA]</scope>
    <source>
        <strain evidence="2 3">KACC 19337</strain>
    </source>
</reference>